<dbReference type="InterPro" id="IPR016084">
    <property type="entry name" value="Haem_Oase-like_multi-hlx"/>
</dbReference>
<dbReference type="Proteomes" id="UP000633263">
    <property type="component" value="Unassembled WGS sequence"/>
</dbReference>
<comment type="caution">
    <text evidence="1">The sequence shown here is derived from an EMBL/GenBank/DDBJ whole genome shotgun (WGS) entry which is preliminary data.</text>
</comment>
<evidence type="ECO:0000313" key="1">
    <source>
        <dbReference type="EMBL" id="GGI96449.1"/>
    </source>
</evidence>
<evidence type="ECO:0008006" key="3">
    <source>
        <dbReference type="Google" id="ProtNLM"/>
    </source>
</evidence>
<evidence type="ECO:0000313" key="2">
    <source>
        <dbReference type="Proteomes" id="UP000633263"/>
    </source>
</evidence>
<reference evidence="2" key="1">
    <citation type="journal article" date="2019" name="Int. J. Syst. Evol. Microbiol.">
        <title>The Global Catalogue of Microorganisms (GCM) 10K type strain sequencing project: providing services to taxonomists for standard genome sequencing and annotation.</title>
        <authorList>
            <consortium name="The Broad Institute Genomics Platform"/>
            <consortium name="The Broad Institute Genome Sequencing Center for Infectious Disease"/>
            <person name="Wu L."/>
            <person name="Ma J."/>
        </authorList>
    </citation>
    <scope>NUCLEOTIDE SEQUENCE [LARGE SCALE GENOMIC DNA]</scope>
    <source>
        <strain evidence="2">JCM 11590</strain>
    </source>
</reference>
<sequence length="449" mass="52061">MQTLSQYHVDQTDLRDLYQQLQHAPAQHLNEARHFLRNQLQHATPQLADLPDNPAQLETHILRNNARTARAWRDYLMTRKQGQPRRYFSTRSHALYFLRNVAPTKLVDGAWLYGVLRQWHDPRMHDLVRTYLEELGDGEPEQNHVLVYRQLLASHDLRDLDGLPADRYMQGALQLALGHLTDEFLPEVIGYNLGYEQLPLHLLITTYELAELGIDPHYFRLHITIDNASTGHARRAARAVLDNLPIGSGQQSFYRRVRQGYQLNELGASSTSVIREFNLDRELCRVLEEKAKVARHMHSDMCRIDGRTINEWLDSSGRIPALLEALQQKGWIRRHQDPADSRFWRLIKSDRAPMFGVFSDYELQLLHDWIAGEWQCEQTNRLAARRSHAGHPADAEAKESLRREEVELQKTLSKLSEQERTRRLIELLSPAEHFTPAGLAATRIFAARL</sequence>
<protein>
    <recommendedName>
        <fullName evidence="3">Iron-containing redox enzyme family protein</fullName>
    </recommendedName>
</protein>
<dbReference type="SMART" id="SM01236">
    <property type="entry name" value="Haem_oxygenase_2"/>
    <property type="match status" value="1"/>
</dbReference>
<name>A0ABQ2CMK4_9GAMM</name>
<accession>A0ABQ2CMK4</accession>
<dbReference type="EMBL" id="BMNN01000002">
    <property type="protein sequence ID" value="GGI96449.1"/>
    <property type="molecule type" value="Genomic_DNA"/>
</dbReference>
<keyword evidence="2" id="KW-1185">Reference proteome</keyword>
<organism evidence="1 2">
    <name type="scientific">Halopseudomonas pertucinogena</name>
    <dbReference type="NCBI Taxonomy" id="86175"/>
    <lineage>
        <taxon>Bacteria</taxon>
        <taxon>Pseudomonadati</taxon>
        <taxon>Pseudomonadota</taxon>
        <taxon>Gammaproteobacteria</taxon>
        <taxon>Pseudomonadales</taxon>
        <taxon>Pseudomonadaceae</taxon>
        <taxon>Halopseudomonas</taxon>
    </lineage>
</organism>
<gene>
    <name evidence="1" type="ORF">GCM10009083_11290</name>
</gene>
<dbReference type="Gene3D" id="1.20.910.10">
    <property type="entry name" value="Heme oxygenase-like"/>
    <property type="match status" value="1"/>
</dbReference>
<dbReference type="Pfam" id="PF14518">
    <property type="entry name" value="Haem_oxygenas_2"/>
    <property type="match status" value="1"/>
</dbReference>
<proteinExistence type="predicted"/>